<proteinExistence type="predicted"/>
<feature type="region of interest" description="Disordered" evidence="1">
    <location>
        <begin position="98"/>
        <end position="118"/>
    </location>
</feature>
<reference evidence="3 4" key="1">
    <citation type="submission" date="2020-08" db="EMBL/GenBank/DDBJ databases">
        <title>Sphingobacterium sp. DN00404 isolated from aquaculture water.</title>
        <authorList>
            <person name="Zhang M."/>
        </authorList>
    </citation>
    <scope>NUCLEOTIDE SEQUENCE [LARGE SCALE GENOMIC DNA]</scope>
    <source>
        <strain evidence="3 4">KCTC 32294</strain>
    </source>
</reference>
<evidence type="ECO:0000256" key="1">
    <source>
        <dbReference type="SAM" id="MobiDB-lite"/>
    </source>
</evidence>
<gene>
    <name evidence="3" type="ORF">H8B17_10805</name>
</gene>
<keyword evidence="2" id="KW-0732">Signal</keyword>
<organism evidence="3 4">
    <name type="scientific">Sphingobacterium arenae</name>
    <dbReference type="NCBI Taxonomy" id="1280598"/>
    <lineage>
        <taxon>Bacteria</taxon>
        <taxon>Pseudomonadati</taxon>
        <taxon>Bacteroidota</taxon>
        <taxon>Sphingobacteriia</taxon>
        <taxon>Sphingobacteriales</taxon>
        <taxon>Sphingobacteriaceae</taxon>
        <taxon>Sphingobacterium</taxon>
    </lineage>
</organism>
<sequence>MKKFIIKNAMALVALAIAGTTLMSFGLEKINTTQPASVRFQFNDTPNGESSPSNWQHAPSAACDEENNQACVIEVSSDLVTDVGGNLFIDPSKLQSQYGSPNLPMTSDVNGTRPTPGPIYELIENKE</sequence>
<name>A0ABR7Y457_9SPHI</name>
<accession>A0ABR7Y457</accession>
<comment type="caution">
    <text evidence="3">The sequence shown here is derived from an EMBL/GenBank/DDBJ whole genome shotgun (WGS) entry which is preliminary data.</text>
</comment>
<evidence type="ECO:0000313" key="4">
    <source>
        <dbReference type="Proteomes" id="UP000606494"/>
    </source>
</evidence>
<keyword evidence="4" id="KW-1185">Reference proteome</keyword>
<feature type="signal peptide" evidence="2">
    <location>
        <begin position="1"/>
        <end position="26"/>
    </location>
</feature>
<protein>
    <submittedName>
        <fullName evidence="3">Uncharacterized protein</fullName>
    </submittedName>
</protein>
<dbReference type="EMBL" id="JACNYK010000002">
    <property type="protein sequence ID" value="MBD1426072.1"/>
    <property type="molecule type" value="Genomic_DNA"/>
</dbReference>
<feature type="compositionally biased region" description="Polar residues" evidence="1">
    <location>
        <begin position="98"/>
        <end position="113"/>
    </location>
</feature>
<dbReference type="Proteomes" id="UP000606494">
    <property type="component" value="Unassembled WGS sequence"/>
</dbReference>
<evidence type="ECO:0000313" key="3">
    <source>
        <dbReference type="EMBL" id="MBD1426072.1"/>
    </source>
</evidence>
<feature type="chain" id="PRO_5046383474" evidence="2">
    <location>
        <begin position="27"/>
        <end position="127"/>
    </location>
</feature>
<evidence type="ECO:0000256" key="2">
    <source>
        <dbReference type="SAM" id="SignalP"/>
    </source>
</evidence>
<dbReference type="RefSeq" id="WP_190309174.1">
    <property type="nucleotide sequence ID" value="NZ_JACNYK010000002.1"/>
</dbReference>